<dbReference type="SUPFAM" id="SSF103473">
    <property type="entry name" value="MFS general substrate transporter"/>
    <property type="match status" value="1"/>
</dbReference>
<comment type="subcellular location">
    <subcellularLocation>
        <location evidence="1">Cell membrane</location>
        <topology evidence="1">Multi-pass membrane protein</topology>
    </subcellularLocation>
</comment>
<dbReference type="GO" id="GO:0005886">
    <property type="term" value="C:plasma membrane"/>
    <property type="evidence" value="ECO:0007669"/>
    <property type="project" value="UniProtKB-SubCell"/>
</dbReference>
<accession>A0A4D6HGC0</accession>
<keyword evidence="2" id="KW-1003">Cell membrane</keyword>
<evidence type="ECO:0000256" key="1">
    <source>
        <dbReference type="ARBA" id="ARBA00004651"/>
    </source>
</evidence>
<evidence type="ECO:0000256" key="3">
    <source>
        <dbReference type="ARBA" id="ARBA00022692"/>
    </source>
</evidence>
<feature type="domain" description="Major facilitator superfamily (MFS) profile" evidence="7">
    <location>
        <begin position="1"/>
        <end position="387"/>
    </location>
</feature>
<dbReference type="AlphaFoldDB" id="A0A4D6HGC0"/>
<sequence length="399" mass="40302">MLLPPVFGPLQSELGISTAQSGLALGLVGFVVVALQLPFGYLSDAYSRRAVLAISLTVGAVGAALTATAQSYPWLLAAATVTGVGIAGHHPAHYPMLSAATEPSARGRAYSIHGFTGALGFAAPPAVVGVVSSAAVPGDWRAAIALLAVLGGLYAIGCLWLVVTRLPRSVTHAPGSRSGAPREKRRPLRTLPRRALAGVRSTLSATAIVLLTLLWFLVSMVVWGIQAYTAPLLTDGYGVDASTANLLVSAMLVVGAVAILGGGWLTDRYGPRNTVLGGLAGVTVVAVVLASAVLPIVLALAVTLVFAATIKAARPALSTLGDALSTRDDLGKNFGLLTIGISGGGAVAPPVFGALSEATSIRTVFWAMAAIGVVAFAFTFVVLAIGDASVAHASDATDG</sequence>
<feature type="transmembrane region" description="Helical" evidence="6">
    <location>
        <begin position="74"/>
        <end position="92"/>
    </location>
</feature>
<feature type="transmembrane region" description="Helical" evidence="6">
    <location>
        <begin position="112"/>
        <end position="136"/>
    </location>
</feature>
<evidence type="ECO:0000256" key="2">
    <source>
        <dbReference type="ARBA" id="ARBA00022475"/>
    </source>
</evidence>
<proteinExistence type="predicted"/>
<keyword evidence="9" id="KW-1185">Reference proteome</keyword>
<dbReference type="STRING" id="1457250.GCA_000755225_02619"/>
<dbReference type="Pfam" id="PF07690">
    <property type="entry name" value="MFS_1"/>
    <property type="match status" value="1"/>
</dbReference>
<keyword evidence="3 6" id="KW-0812">Transmembrane</keyword>
<dbReference type="EMBL" id="CP031310">
    <property type="protein sequence ID" value="QCC52850.1"/>
    <property type="molecule type" value="Genomic_DNA"/>
</dbReference>
<reference evidence="8 9" key="1">
    <citation type="journal article" date="2019" name="Nat. Commun.">
        <title>A new type of DNA phosphorothioation-based antiviral system in archaea.</title>
        <authorList>
            <person name="Xiong L."/>
            <person name="Liu S."/>
            <person name="Chen S."/>
            <person name="Xiao Y."/>
            <person name="Zhu B."/>
            <person name="Gao Y."/>
            <person name="Zhang Y."/>
            <person name="Chen B."/>
            <person name="Luo J."/>
            <person name="Deng Z."/>
            <person name="Chen X."/>
            <person name="Wang L."/>
            <person name="Chen S."/>
        </authorList>
    </citation>
    <scope>NUCLEOTIDE SEQUENCE [LARGE SCALE GENOMIC DNA]</scope>
    <source>
        <strain evidence="8 9">CBA1105</strain>
    </source>
</reference>
<keyword evidence="4 6" id="KW-1133">Transmembrane helix</keyword>
<evidence type="ECO:0000256" key="5">
    <source>
        <dbReference type="ARBA" id="ARBA00023136"/>
    </source>
</evidence>
<dbReference type="Gene3D" id="1.20.1250.20">
    <property type="entry name" value="MFS general substrate transporter like domains"/>
    <property type="match status" value="2"/>
</dbReference>
<keyword evidence="5 6" id="KW-0472">Membrane</keyword>
<evidence type="ECO:0000256" key="4">
    <source>
        <dbReference type="ARBA" id="ARBA00022989"/>
    </source>
</evidence>
<feature type="transmembrane region" description="Helical" evidence="6">
    <location>
        <begin position="203"/>
        <end position="226"/>
    </location>
</feature>
<dbReference type="PROSITE" id="PS50850">
    <property type="entry name" value="MFS"/>
    <property type="match status" value="1"/>
</dbReference>
<organism evidence="8 9">
    <name type="scientific">Halapricum salinum</name>
    <dbReference type="NCBI Taxonomy" id="1457250"/>
    <lineage>
        <taxon>Archaea</taxon>
        <taxon>Methanobacteriati</taxon>
        <taxon>Methanobacteriota</taxon>
        <taxon>Stenosarchaea group</taxon>
        <taxon>Halobacteria</taxon>
        <taxon>Halobacteriales</taxon>
        <taxon>Haloarculaceae</taxon>
        <taxon>Halapricum</taxon>
    </lineage>
</organism>
<dbReference type="InterPro" id="IPR036259">
    <property type="entry name" value="MFS_trans_sf"/>
</dbReference>
<dbReference type="InterPro" id="IPR050189">
    <property type="entry name" value="MFS_Efflux_Transporters"/>
</dbReference>
<dbReference type="GO" id="GO:0022857">
    <property type="term" value="F:transmembrane transporter activity"/>
    <property type="evidence" value="ECO:0007669"/>
    <property type="project" value="InterPro"/>
</dbReference>
<dbReference type="InterPro" id="IPR011701">
    <property type="entry name" value="MFS"/>
</dbReference>
<dbReference type="InterPro" id="IPR020846">
    <property type="entry name" value="MFS_dom"/>
</dbReference>
<feature type="transmembrane region" description="Helical" evidence="6">
    <location>
        <begin position="277"/>
        <end position="310"/>
    </location>
</feature>
<evidence type="ECO:0000259" key="7">
    <source>
        <dbReference type="PROSITE" id="PS50850"/>
    </source>
</evidence>
<evidence type="ECO:0000313" key="8">
    <source>
        <dbReference type="EMBL" id="QCC52850.1"/>
    </source>
</evidence>
<feature type="transmembrane region" description="Helical" evidence="6">
    <location>
        <begin position="50"/>
        <end position="68"/>
    </location>
</feature>
<evidence type="ECO:0000256" key="6">
    <source>
        <dbReference type="SAM" id="Phobius"/>
    </source>
</evidence>
<dbReference type="PANTHER" id="PTHR43124">
    <property type="entry name" value="PURINE EFFLUX PUMP PBUE"/>
    <property type="match status" value="1"/>
</dbReference>
<dbReference type="KEGG" id="hsn:DV733_01615"/>
<feature type="transmembrane region" description="Helical" evidence="6">
    <location>
        <begin position="364"/>
        <end position="385"/>
    </location>
</feature>
<feature type="transmembrane region" description="Helical" evidence="6">
    <location>
        <begin position="246"/>
        <end position="265"/>
    </location>
</feature>
<protein>
    <submittedName>
        <fullName evidence="8">MFS transporter</fullName>
    </submittedName>
</protein>
<name>A0A4D6HGC0_9EURY</name>
<evidence type="ECO:0000313" key="9">
    <source>
        <dbReference type="Proteomes" id="UP000296706"/>
    </source>
</evidence>
<dbReference type="PANTHER" id="PTHR43124:SF3">
    <property type="entry name" value="CHLORAMPHENICOL EFFLUX PUMP RV0191"/>
    <property type="match status" value="1"/>
</dbReference>
<dbReference type="Proteomes" id="UP000296706">
    <property type="component" value="Chromosome"/>
</dbReference>
<feature type="transmembrane region" description="Helical" evidence="6">
    <location>
        <begin position="142"/>
        <end position="163"/>
    </location>
</feature>
<gene>
    <name evidence="8" type="ORF">DV733_01615</name>
</gene>
<feature type="transmembrane region" description="Helical" evidence="6">
    <location>
        <begin position="330"/>
        <end position="352"/>
    </location>
</feature>
<feature type="transmembrane region" description="Helical" evidence="6">
    <location>
        <begin position="20"/>
        <end position="43"/>
    </location>
</feature>